<proteinExistence type="inferred from homology"/>
<name>A0A8J7U2S3_9BACT</name>
<evidence type="ECO:0000313" key="4">
    <source>
        <dbReference type="EMBL" id="MBO1318029.1"/>
    </source>
</evidence>
<dbReference type="Pfam" id="PF01205">
    <property type="entry name" value="Impact_N"/>
    <property type="match status" value="1"/>
</dbReference>
<feature type="domain" description="Impact N-terminal" evidence="2">
    <location>
        <begin position="20"/>
        <end position="126"/>
    </location>
</feature>
<accession>A0A8J7U2S3</accession>
<dbReference type="InterPro" id="IPR035647">
    <property type="entry name" value="EFG_III/V"/>
</dbReference>
<dbReference type="InterPro" id="IPR015269">
    <property type="entry name" value="UPF0029_Impact_C"/>
</dbReference>
<dbReference type="GO" id="GO:0005737">
    <property type="term" value="C:cytoplasm"/>
    <property type="evidence" value="ECO:0007669"/>
    <property type="project" value="TreeGrafter"/>
</dbReference>
<dbReference type="Gene3D" id="3.30.230.30">
    <property type="entry name" value="Impact, N-terminal domain"/>
    <property type="match status" value="1"/>
</dbReference>
<dbReference type="NCBIfam" id="TIGR00257">
    <property type="entry name" value="IMPACT_YIGZ"/>
    <property type="match status" value="1"/>
</dbReference>
<dbReference type="PANTHER" id="PTHR16301:SF20">
    <property type="entry name" value="IMPACT FAMILY MEMBER YIGZ"/>
    <property type="match status" value="1"/>
</dbReference>
<comment type="caution">
    <text evidence="4">The sequence shown here is derived from an EMBL/GenBank/DDBJ whole genome shotgun (WGS) entry which is preliminary data.</text>
</comment>
<comment type="similarity">
    <text evidence="1">Belongs to the IMPACT family.</text>
</comment>
<dbReference type="PROSITE" id="PS00910">
    <property type="entry name" value="UPF0029"/>
    <property type="match status" value="1"/>
</dbReference>
<evidence type="ECO:0000259" key="2">
    <source>
        <dbReference type="Pfam" id="PF01205"/>
    </source>
</evidence>
<sequence>MSDRFLIPVDEHQVEEEIQRSRFITTLCHAPDPAAAQAFIARMRGQYEDATHNCWAYLAGPPGSSAFVGMSDDGEPHGTAGRPMLLVLTHSGIGEIAAVVTRYYGGTKLGKGGLVRAYSGGVQAALATLPTKEKITYTALEVVLPYSFVTQFKLLLTRFEGVIDEEHYELDAQYALRIPSPKIADFEQELDSLTNGAALVSKEEP</sequence>
<dbReference type="InterPro" id="IPR036956">
    <property type="entry name" value="Impact_N_sf"/>
</dbReference>
<dbReference type="InterPro" id="IPR020569">
    <property type="entry name" value="UPF0029_Impact_CS"/>
</dbReference>
<dbReference type="InterPro" id="IPR023582">
    <property type="entry name" value="Impact"/>
</dbReference>
<dbReference type="SUPFAM" id="SSF54211">
    <property type="entry name" value="Ribosomal protein S5 domain 2-like"/>
    <property type="match status" value="1"/>
</dbReference>
<dbReference type="Pfam" id="PF09186">
    <property type="entry name" value="DUF1949"/>
    <property type="match status" value="1"/>
</dbReference>
<evidence type="ECO:0000259" key="3">
    <source>
        <dbReference type="Pfam" id="PF09186"/>
    </source>
</evidence>
<dbReference type="Proteomes" id="UP000664417">
    <property type="component" value="Unassembled WGS sequence"/>
</dbReference>
<dbReference type="RefSeq" id="WP_207857591.1">
    <property type="nucleotide sequence ID" value="NZ_JAFREP010000004.1"/>
</dbReference>
<dbReference type="InterPro" id="IPR015796">
    <property type="entry name" value="Impact_YigZ-like"/>
</dbReference>
<evidence type="ECO:0000313" key="5">
    <source>
        <dbReference type="Proteomes" id="UP000664417"/>
    </source>
</evidence>
<reference evidence="4" key="1">
    <citation type="submission" date="2021-03" db="EMBL/GenBank/DDBJ databases">
        <authorList>
            <person name="Wang G."/>
        </authorList>
    </citation>
    <scope>NUCLEOTIDE SEQUENCE</scope>
    <source>
        <strain evidence="4">KCTC 12899</strain>
    </source>
</reference>
<dbReference type="InterPro" id="IPR001498">
    <property type="entry name" value="Impact_N"/>
</dbReference>
<organism evidence="4 5">
    <name type="scientific">Acanthopleuribacter pedis</name>
    <dbReference type="NCBI Taxonomy" id="442870"/>
    <lineage>
        <taxon>Bacteria</taxon>
        <taxon>Pseudomonadati</taxon>
        <taxon>Acidobacteriota</taxon>
        <taxon>Holophagae</taxon>
        <taxon>Acanthopleuribacterales</taxon>
        <taxon>Acanthopleuribacteraceae</taxon>
        <taxon>Acanthopleuribacter</taxon>
    </lineage>
</organism>
<evidence type="ECO:0000256" key="1">
    <source>
        <dbReference type="ARBA" id="ARBA00007665"/>
    </source>
</evidence>
<feature type="domain" description="UPF0029" evidence="3">
    <location>
        <begin position="143"/>
        <end position="196"/>
    </location>
</feature>
<dbReference type="SUPFAM" id="SSF54980">
    <property type="entry name" value="EF-G C-terminal domain-like"/>
    <property type="match status" value="1"/>
</dbReference>
<dbReference type="PANTHER" id="PTHR16301">
    <property type="entry name" value="IMPACT-RELATED"/>
    <property type="match status" value="1"/>
</dbReference>
<keyword evidence="5" id="KW-1185">Reference proteome</keyword>
<protein>
    <submittedName>
        <fullName evidence="4">YigZ family protein</fullName>
    </submittedName>
</protein>
<dbReference type="AlphaFoldDB" id="A0A8J7U2S3"/>
<dbReference type="InterPro" id="IPR020568">
    <property type="entry name" value="Ribosomal_Su5_D2-typ_SF"/>
</dbReference>
<dbReference type="GO" id="GO:0006446">
    <property type="term" value="P:regulation of translational initiation"/>
    <property type="evidence" value="ECO:0007669"/>
    <property type="project" value="TreeGrafter"/>
</dbReference>
<gene>
    <name evidence="4" type="ORF">J3U88_06105</name>
</gene>
<dbReference type="Gene3D" id="3.30.70.240">
    <property type="match status" value="1"/>
</dbReference>
<dbReference type="EMBL" id="JAFREP010000004">
    <property type="protein sequence ID" value="MBO1318029.1"/>
    <property type="molecule type" value="Genomic_DNA"/>
</dbReference>